<proteinExistence type="predicted"/>
<feature type="transmembrane region" description="Helical" evidence="1">
    <location>
        <begin position="86"/>
        <end position="113"/>
    </location>
</feature>
<keyword evidence="1" id="KW-0472">Membrane</keyword>
<accession>A0A0G0U5R5</accession>
<keyword evidence="1" id="KW-1133">Transmembrane helix</keyword>
<protein>
    <submittedName>
        <fullName evidence="2">Uncharacterized protein</fullName>
    </submittedName>
</protein>
<feature type="transmembrane region" description="Helical" evidence="1">
    <location>
        <begin position="12"/>
        <end position="32"/>
    </location>
</feature>
<evidence type="ECO:0000313" key="2">
    <source>
        <dbReference type="EMBL" id="KKR54785.1"/>
    </source>
</evidence>
<evidence type="ECO:0000313" key="3">
    <source>
        <dbReference type="Proteomes" id="UP000034489"/>
    </source>
</evidence>
<keyword evidence="1" id="KW-0812">Transmembrane</keyword>
<evidence type="ECO:0000256" key="1">
    <source>
        <dbReference type="SAM" id="Phobius"/>
    </source>
</evidence>
<comment type="caution">
    <text evidence="2">The sequence shown here is derived from an EMBL/GenBank/DDBJ whole genome shotgun (WGS) entry which is preliminary data.</text>
</comment>
<gene>
    <name evidence="2" type="ORF">UT92_C0013G0021</name>
</gene>
<feature type="transmembrane region" description="Helical" evidence="1">
    <location>
        <begin position="119"/>
        <end position="140"/>
    </location>
</feature>
<feature type="transmembrane region" description="Helical" evidence="1">
    <location>
        <begin position="44"/>
        <end position="65"/>
    </location>
</feature>
<sequence>MGQKIILTSTLKGFLVAFLLLIFYFSIVTLISGWDFAQGQFFEYWYFILVLAVGFGIQVALYFYLRDISRQNISTKVLATTGTTSAAAMISCCSHYLVNILPVIGVAGFITLASQYQVQFFWIGIIANILGIAFIAAKIAKFSKSRRY</sequence>
<reference evidence="2 3" key="1">
    <citation type="journal article" date="2015" name="Nature">
        <title>rRNA introns, odd ribosomes, and small enigmatic genomes across a large radiation of phyla.</title>
        <authorList>
            <person name="Brown C.T."/>
            <person name="Hug L.A."/>
            <person name="Thomas B.C."/>
            <person name="Sharon I."/>
            <person name="Castelle C.J."/>
            <person name="Singh A."/>
            <person name="Wilkins M.J."/>
            <person name="Williams K.H."/>
            <person name="Banfield J.F."/>
        </authorList>
    </citation>
    <scope>NUCLEOTIDE SEQUENCE [LARGE SCALE GENOMIC DNA]</scope>
</reference>
<name>A0A0G0U5R5_9BACT</name>
<dbReference type="AlphaFoldDB" id="A0A0G0U5R5"/>
<organism evidence="2 3">
    <name type="scientific">Candidatus Curtissbacteria bacterium GW2011_GWA1_40_24</name>
    <dbReference type="NCBI Taxonomy" id="1618406"/>
    <lineage>
        <taxon>Bacteria</taxon>
        <taxon>Candidatus Curtissiibacteriota</taxon>
    </lineage>
</organism>
<dbReference type="Proteomes" id="UP000034489">
    <property type="component" value="Unassembled WGS sequence"/>
</dbReference>
<dbReference type="EMBL" id="LBYQ01000013">
    <property type="protein sequence ID" value="KKR54785.1"/>
    <property type="molecule type" value="Genomic_DNA"/>
</dbReference>